<comment type="cofactor">
    <cofactor evidence="5">
        <name>FAD</name>
        <dbReference type="ChEBI" id="CHEBI:57692"/>
    </cofactor>
</comment>
<dbReference type="InterPro" id="IPR015659">
    <property type="entry name" value="Proline_oxidase"/>
</dbReference>
<comment type="similarity">
    <text evidence="2 5">Belongs to the proline oxidase family.</text>
</comment>
<protein>
    <recommendedName>
        <fullName evidence="5">Proline dehydrogenase</fullName>
        <ecNumber evidence="5">1.5.5.2</ecNumber>
    </recommendedName>
</protein>
<dbReference type="InterPro" id="IPR002872">
    <property type="entry name" value="Proline_DH_dom"/>
</dbReference>
<dbReference type="GO" id="GO:0005739">
    <property type="term" value="C:mitochondrion"/>
    <property type="evidence" value="ECO:0007669"/>
    <property type="project" value="TreeGrafter"/>
</dbReference>
<evidence type="ECO:0000256" key="5">
    <source>
        <dbReference type="RuleBase" id="RU364054"/>
    </source>
</evidence>
<accession>A0A8S2GBG5</accession>
<evidence type="ECO:0000256" key="4">
    <source>
        <dbReference type="ARBA" id="ARBA00023062"/>
    </source>
</evidence>
<evidence type="ECO:0000313" key="8">
    <source>
        <dbReference type="EMBL" id="CAF4560684.1"/>
    </source>
</evidence>
<comment type="catalytic activity">
    <reaction evidence="5">
        <text>L-proline + a quinone = (S)-1-pyrroline-5-carboxylate + a quinol + H(+)</text>
        <dbReference type="Rhea" id="RHEA:23784"/>
        <dbReference type="ChEBI" id="CHEBI:15378"/>
        <dbReference type="ChEBI" id="CHEBI:17388"/>
        <dbReference type="ChEBI" id="CHEBI:24646"/>
        <dbReference type="ChEBI" id="CHEBI:60039"/>
        <dbReference type="ChEBI" id="CHEBI:132124"/>
        <dbReference type="EC" id="1.5.5.2"/>
    </reaction>
</comment>
<dbReference type="Proteomes" id="UP000677228">
    <property type="component" value="Unassembled WGS sequence"/>
</dbReference>
<evidence type="ECO:0000313" key="9">
    <source>
        <dbReference type="Proteomes" id="UP000677228"/>
    </source>
</evidence>
<evidence type="ECO:0000259" key="6">
    <source>
        <dbReference type="Pfam" id="PF01619"/>
    </source>
</evidence>
<dbReference type="EMBL" id="CAJNOK010077377">
    <property type="protein sequence ID" value="CAF1676642.1"/>
    <property type="molecule type" value="Genomic_DNA"/>
</dbReference>
<evidence type="ECO:0000313" key="7">
    <source>
        <dbReference type="EMBL" id="CAF1676642.1"/>
    </source>
</evidence>
<keyword evidence="3 5" id="KW-0560">Oxidoreductase</keyword>
<comment type="function">
    <text evidence="5">Converts proline to delta-1-pyrroline-5-carboxylate.</text>
</comment>
<dbReference type="SUPFAM" id="SSF51730">
    <property type="entry name" value="FAD-linked oxidoreductase"/>
    <property type="match status" value="1"/>
</dbReference>
<dbReference type="Gene3D" id="3.20.20.220">
    <property type="match status" value="1"/>
</dbReference>
<dbReference type="AlphaFoldDB" id="A0A8S2GBG5"/>
<dbReference type="EMBL" id="CAJOBA010113515">
    <property type="protein sequence ID" value="CAF4560684.1"/>
    <property type="molecule type" value="Genomic_DNA"/>
</dbReference>
<dbReference type="Proteomes" id="UP000682733">
    <property type="component" value="Unassembled WGS sequence"/>
</dbReference>
<evidence type="ECO:0000256" key="2">
    <source>
        <dbReference type="ARBA" id="ARBA00005869"/>
    </source>
</evidence>
<reference evidence="7" key="1">
    <citation type="submission" date="2021-02" db="EMBL/GenBank/DDBJ databases">
        <authorList>
            <person name="Nowell W R."/>
        </authorList>
    </citation>
    <scope>NUCLEOTIDE SEQUENCE</scope>
</reference>
<dbReference type="InterPro" id="IPR029041">
    <property type="entry name" value="FAD-linked_oxidoreductase-like"/>
</dbReference>
<dbReference type="GO" id="GO:0004657">
    <property type="term" value="F:proline dehydrogenase activity"/>
    <property type="evidence" value="ECO:0007669"/>
    <property type="project" value="UniProtKB-EC"/>
</dbReference>
<keyword evidence="4 5" id="KW-0642">Proline metabolism</keyword>
<comment type="pathway">
    <text evidence="1">Amino-acid degradation; L-proline degradation into L-glutamate; L-glutamate from L-proline: step 1/2.</text>
</comment>
<dbReference type="GO" id="GO:0071949">
    <property type="term" value="F:FAD binding"/>
    <property type="evidence" value="ECO:0007669"/>
    <property type="project" value="TreeGrafter"/>
</dbReference>
<feature type="domain" description="Proline dehydrogenase" evidence="6">
    <location>
        <begin position="1"/>
        <end position="91"/>
    </location>
</feature>
<dbReference type="GO" id="GO:0010133">
    <property type="term" value="P:L-proline catabolic process to L-glutamate"/>
    <property type="evidence" value="ECO:0007669"/>
    <property type="project" value="TreeGrafter"/>
</dbReference>
<dbReference type="PANTHER" id="PTHR13914">
    <property type="entry name" value="PROLINE OXIDASE"/>
    <property type="match status" value="1"/>
</dbReference>
<evidence type="ECO:0000256" key="1">
    <source>
        <dbReference type="ARBA" id="ARBA00004739"/>
    </source>
</evidence>
<organism evidence="7 9">
    <name type="scientific">Didymodactylos carnosus</name>
    <dbReference type="NCBI Taxonomy" id="1234261"/>
    <lineage>
        <taxon>Eukaryota</taxon>
        <taxon>Metazoa</taxon>
        <taxon>Spiralia</taxon>
        <taxon>Gnathifera</taxon>
        <taxon>Rotifera</taxon>
        <taxon>Eurotatoria</taxon>
        <taxon>Bdelloidea</taxon>
        <taxon>Philodinida</taxon>
        <taxon>Philodinidae</taxon>
        <taxon>Didymodactylos</taxon>
    </lineage>
</organism>
<dbReference type="PANTHER" id="PTHR13914:SF0">
    <property type="entry name" value="PROLINE DEHYDROGENASE 1, MITOCHONDRIAL"/>
    <property type="match status" value="1"/>
</dbReference>
<evidence type="ECO:0000256" key="3">
    <source>
        <dbReference type="ARBA" id="ARBA00023002"/>
    </source>
</evidence>
<proteinExistence type="inferred from homology"/>
<keyword evidence="5" id="KW-0274">FAD</keyword>
<comment type="caution">
    <text evidence="7">The sequence shown here is derived from an EMBL/GenBank/DDBJ whole genome shotgun (WGS) entry which is preliminary data.</text>
</comment>
<dbReference type="EC" id="1.5.5.2" evidence="5"/>
<gene>
    <name evidence="7" type="ORF">OVA965_LOCUS45917</name>
    <name evidence="8" type="ORF">TMI583_LOCUS49911</name>
</gene>
<sequence length="92" mass="10508">MDQERRHAVETGVEDPIHSNFNATTECYKQALVETLNFTESNFVRVLVASHNEDTVRFALEQMEKRGIKPADELMSFATLFGMCDYITFTLG</sequence>
<name>A0A8S2GBG5_9BILA</name>
<dbReference type="Pfam" id="PF01619">
    <property type="entry name" value="Pro_dh"/>
    <property type="match status" value="1"/>
</dbReference>
<keyword evidence="5" id="KW-0285">Flavoprotein</keyword>